<proteinExistence type="predicted"/>
<keyword evidence="3" id="KW-1185">Reference proteome</keyword>
<gene>
    <name evidence="2" type="ORF">B0H16DRAFT_1897072</name>
</gene>
<organism evidence="2 3">
    <name type="scientific">Mycena metata</name>
    <dbReference type="NCBI Taxonomy" id="1033252"/>
    <lineage>
        <taxon>Eukaryota</taxon>
        <taxon>Fungi</taxon>
        <taxon>Dikarya</taxon>
        <taxon>Basidiomycota</taxon>
        <taxon>Agaricomycotina</taxon>
        <taxon>Agaricomycetes</taxon>
        <taxon>Agaricomycetidae</taxon>
        <taxon>Agaricales</taxon>
        <taxon>Marasmiineae</taxon>
        <taxon>Mycenaceae</taxon>
        <taxon>Mycena</taxon>
    </lineage>
</organism>
<name>A0AAD7MIY7_9AGAR</name>
<evidence type="ECO:0000313" key="3">
    <source>
        <dbReference type="Proteomes" id="UP001215598"/>
    </source>
</evidence>
<evidence type="ECO:0000313" key="2">
    <source>
        <dbReference type="EMBL" id="KAJ7719721.1"/>
    </source>
</evidence>
<reference evidence="2" key="1">
    <citation type="submission" date="2023-03" db="EMBL/GenBank/DDBJ databases">
        <title>Massive genome expansion in bonnet fungi (Mycena s.s.) driven by repeated elements and novel gene families across ecological guilds.</title>
        <authorList>
            <consortium name="Lawrence Berkeley National Laboratory"/>
            <person name="Harder C.B."/>
            <person name="Miyauchi S."/>
            <person name="Viragh M."/>
            <person name="Kuo A."/>
            <person name="Thoen E."/>
            <person name="Andreopoulos B."/>
            <person name="Lu D."/>
            <person name="Skrede I."/>
            <person name="Drula E."/>
            <person name="Henrissat B."/>
            <person name="Morin E."/>
            <person name="Kohler A."/>
            <person name="Barry K."/>
            <person name="LaButti K."/>
            <person name="Morin E."/>
            <person name="Salamov A."/>
            <person name="Lipzen A."/>
            <person name="Mereny Z."/>
            <person name="Hegedus B."/>
            <person name="Baldrian P."/>
            <person name="Stursova M."/>
            <person name="Weitz H."/>
            <person name="Taylor A."/>
            <person name="Grigoriev I.V."/>
            <person name="Nagy L.G."/>
            <person name="Martin F."/>
            <person name="Kauserud H."/>
        </authorList>
    </citation>
    <scope>NUCLEOTIDE SEQUENCE</scope>
    <source>
        <strain evidence="2">CBHHK182m</strain>
    </source>
</reference>
<dbReference type="EMBL" id="JARKIB010000248">
    <property type="protein sequence ID" value="KAJ7719721.1"/>
    <property type="molecule type" value="Genomic_DNA"/>
</dbReference>
<sequence length="280" mass="31463">MKTAVKRSKVAAGPAALTKAEHNEAKKAKIQKIIDMERRFTPQTDAAGWGELLRLTDDFTTTNVTIFLHVVAHRDSGAQLERMGLGHQLPHLADVNEAHQAMRDLPNAGDILVVVFNTLNNPIRGGTRVAPEDDPMPEQHMWAVAFVAGKERVGGGRECAEACIYDPNKVEARLKNEGAAFWSRVGHQQWLQRFHLHGYTKWFRLAKMQTDLGSNCNILTAKFIVEMVQVHFARTDDIPDDGFWTPIPGTPSTKDKAEYDKRVTESKKGVFRGTPRWQEK</sequence>
<feature type="region of interest" description="Disordered" evidence="1">
    <location>
        <begin position="243"/>
        <end position="280"/>
    </location>
</feature>
<comment type="caution">
    <text evidence="2">The sequence shown here is derived from an EMBL/GenBank/DDBJ whole genome shotgun (WGS) entry which is preliminary data.</text>
</comment>
<protein>
    <submittedName>
        <fullName evidence="2">Uncharacterized protein</fullName>
    </submittedName>
</protein>
<feature type="compositionally biased region" description="Basic and acidic residues" evidence="1">
    <location>
        <begin position="253"/>
        <end position="268"/>
    </location>
</feature>
<dbReference type="Proteomes" id="UP001215598">
    <property type="component" value="Unassembled WGS sequence"/>
</dbReference>
<dbReference type="AlphaFoldDB" id="A0AAD7MIY7"/>
<evidence type="ECO:0000256" key="1">
    <source>
        <dbReference type="SAM" id="MobiDB-lite"/>
    </source>
</evidence>
<accession>A0AAD7MIY7</accession>